<reference evidence="13" key="1">
    <citation type="thesis" date="2020" institute="ProQuest LLC" country="789 East Eisenhower Parkway, Ann Arbor, MI, USA">
        <title>Comparative Genomics and Chromosome Evolution.</title>
        <authorList>
            <person name="Mudd A.B."/>
        </authorList>
    </citation>
    <scope>NUCLEOTIDE SEQUENCE</scope>
    <source>
        <strain evidence="13">237g6f4</strain>
        <tissue evidence="13">Blood</tissue>
    </source>
</reference>
<evidence type="ECO:0000256" key="6">
    <source>
        <dbReference type="ARBA" id="ARBA00023157"/>
    </source>
</evidence>
<dbReference type="GO" id="GO:0005634">
    <property type="term" value="C:nucleus"/>
    <property type="evidence" value="ECO:0007669"/>
    <property type="project" value="TreeGrafter"/>
</dbReference>
<dbReference type="Pfam" id="PF01093">
    <property type="entry name" value="Clusterin"/>
    <property type="match status" value="1"/>
</dbReference>
<dbReference type="SMART" id="SM00030">
    <property type="entry name" value="CLb"/>
    <property type="match status" value="1"/>
</dbReference>
<name>A0AAV7BET6_ENGPU</name>
<evidence type="ECO:0000256" key="5">
    <source>
        <dbReference type="ARBA" id="ARBA00023054"/>
    </source>
</evidence>
<feature type="domain" description="Clusterin N-terminal" evidence="11">
    <location>
        <begin position="27"/>
        <end position="238"/>
    </location>
</feature>
<organism evidence="13 14">
    <name type="scientific">Engystomops pustulosus</name>
    <name type="common">Tungara frog</name>
    <name type="synonym">Physalaemus pustulosus</name>
    <dbReference type="NCBI Taxonomy" id="76066"/>
    <lineage>
        <taxon>Eukaryota</taxon>
        <taxon>Metazoa</taxon>
        <taxon>Chordata</taxon>
        <taxon>Craniata</taxon>
        <taxon>Vertebrata</taxon>
        <taxon>Euteleostomi</taxon>
        <taxon>Amphibia</taxon>
        <taxon>Batrachia</taxon>
        <taxon>Anura</taxon>
        <taxon>Neobatrachia</taxon>
        <taxon>Hyloidea</taxon>
        <taxon>Leptodactylidae</taxon>
        <taxon>Leiuperinae</taxon>
        <taxon>Engystomops</taxon>
    </lineage>
</organism>
<evidence type="ECO:0000256" key="7">
    <source>
        <dbReference type="ARBA" id="ARBA00023180"/>
    </source>
</evidence>
<comment type="similarity">
    <text evidence="2 8">Belongs to the clusterin family.</text>
</comment>
<dbReference type="AlphaFoldDB" id="A0AAV7BET6"/>
<keyword evidence="7" id="KW-0325">Glycoprotein</keyword>
<keyword evidence="3" id="KW-0964">Secreted</keyword>
<evidence type="ECO:0000313" key="14">
    <source>
        <dbReference type="Proteomes" id="UP000824782"/>
    </source>
</evidence>
<feature type="coiled-coil region" evidence="9">
    <location>
        <begin position="64"/>
        <end position="112"/>
    </location>
</feature>
<feature type="domain" description="Clusterin C-terminal" evidence="12">
    <location>
        <begin position="239"/>
        <end position="451"/>
    </location>
</feature>
<dbReference type="InterPro" id="IPR016014">
    <property type="entry name" value="Clusterin_N"/>
</dbReference>
<evidence type="ECO:0000256" key="8">
    <source>
        <dbReference type="RuleBase" id="RU000629"/>
    </source>
</evidence>
<evidence type="ECO:0000256" key="9">
    <source>
        <dbReference type="SAM" id="Coils"/>
    </source>
</evidence>
<keyword evidence="6" id="KW-1015">Disulfide bond</keyword>
<dbReference type="GO" id="GO:0005615">
    <property type="term" value="C:extracellular space"/>
    <property type="evidence" value="ECO:0007669"/>
    <property type="project" value="TreeGrafter"/>
</dbReference>
<dbReference type="Proteomes" id="UP000824782">
    <property type="component" value="Unassembled WGS sequence"/>
</dbReference>
<dbReference type="GO" id="GO:0051787">
    <property type="term" value="F:misfolded protein binding"/>
    <property type="evidence" value="ECO:0007669"/>
    <property type="project" value="TreeGrafter"/>
</dbReference>
<dbReference type="InterPro" id="IPR016015">
    <property type="entry name" value="Clusterin_C"/>
</dbReference>
<dbReference type="PANTHER" id="PTHR10970:SF2">
    <property type="entry name" value="CLUSTERIN-LIKE PROTEIN 1"/>
    <property type="match status" value="1"/>
</dbReference>
<evidence type="ECO:0000256" key="10">
    <source>
        <dbReference type="SAM" id="SignalP"/>
    </source>
</evidence>
<keyword evidence="4 10" id="KW-0732">Signal</keyword>
<evidence type="ECO:0000259" key="12">
    <source>
        <dbReference type="SMART" id="SM00035"/>
    </source>
</evidence>
<evidence type="ECO:0000256" key="2">
    <source>
        <dbReference type="ARBA" id="ARBA00010069"/>
    </source>
</evidence>
<evidence type="ECO:0000256" key="1">
    <source>
        <dbReference type="ARBA" id="ARBA00004613"/>
    </source>
</evidence>
<accession>A0AAV7BET6</accession>
<evidence type="ECO:0000313" key="13">
    <source>
        <dbReference type="EMBL" id="KAG8571120.1"/>
    </source>
</evidence>
<evidence type="ECO:0000259" key="11">
    <source>
        <dbReference type="SMART" id="SM00030"/>
    </source>
</evidence>
<evidence type="ECO:0000256" key="4">
    <source>
        <dbReference type="ARBA" id="ARBA00022729"/>
    </source>
</evidence>
<dbReference type="EMBL" id="WNYA01000005">
    <property type="protein sequence ID" value="KAG8571120.1"/>
    <property type="molecule type" value="Genomic_DNA"/>
</dbReference>
<keyword evidence="5 9" id="KW-0175">Coiled coil</keyword>
<evidence type="ECO:0000256" key="3">
    <source>
        <dbReference type="ARBA" id="ARBA00022525"/>
    </source>
</evidence>
<sequence length="454" mass="52160">MKCLLALMIYLLCLKSHQSAPTSTDLEDSSLSKKMKVLSKVGEEYVVEEIRKALMGVKQMKTIMEKNEEKHENILTSLAKTKEENQEAVKLFEDINEKLNEAETQCKQSLKTEWGGCKACLEWPCIKFYTNSCSQQDLQTFAVKAQQLFKDPPPLSLISGNIEEKYKSEHYMAVQLSQKENLFSQLMSDVGALFNRSITFFKNFHNSFNESFQNLFPSHFNQLDDTSTSNMIPDRDPVIISDYFEHWDFSGLLKSLYDFGQSVFEIMADVFSMMYKKISGHLNDSDLPLQESSLHLRSMPSKIVCYELQNTSDCLLFQKRCQLCYESVMKECPDVIELHLKSEASFKLVNISRSQYEDVVQLVQQHTDETFNLVSQMKDEFGWVTEHTNITNGSGTIFNIYTVSLCPNSDTVVEARIFSSDNLIIRVPASMEVDSPQFIQYIVDKSLELHKNNL</sequence>
<feature type="signal peptide" evidence="10">
    <location>
        <begin position="1"/>
        <end position="19"/>
    </location>
</feature>
<dbReference type="SMART" id="SM00035">
    <property type="entry name" value="CLa"/>
    <property type="match status" value="1"/>
</dbReference>
<feature type="chain" id="PRO_5043922081" description="Clusterin" evidence="10">
    <location>
        <begin position="20"/>
        <end position="454"/>
    </location>
</feature>
<comment type="caution">
    <text evidence="13">The sequence shown here is derived from an EMBL/GenBank/DDBJ whole genome shotgun (WGS) entry which is preliminary data.</text>
</comment>
<gene>
    <name evidence="13" type="ORF">GDO81_011529</name>
</gene>
<dbReference type="PANTHER" id="PTHR10970">
    <property type="entry name" value="CLUSTERIN"/>
    <property type="match status" value="1"/>
</dbReference>
<comment type="subcellular location">
    <subcellularLocation>
        <location evidence="1">Secreted</location>
    </subcellularLocation>
</comment>
<proteinExistence type="inferred from homology"/>
<dbReference type="InterPro" id="IPR000753">
    <property type="entry name" value="Clusterin-like"/>
</dbReference>
<keyword evidence="14" id="KW-1185">Reference proteome</keyword>
<protein>
    <recommendedName>
        <fullName evidence="8">Clusterin</fullName>
    </recommendedName>
</protein>